<dbReference type="PROSITE" id="PS51257">
    <property type="entry name" value="PROKAR_LIPOPROTEIN"/>
    <property type="match status" value="1"/>
</dbReference>
<dbReference type="SUPFAM" id="SSF50494">
    <property type="entry name" value="Trypsin-like serine proteases"/>
    <property type="match status" value="1"/>
</dbReference>
<dbReference type="OrthoDB" id="9813836at2"/>
<dbReference type="InterPro" id="IPR000601">
    <property type="entry name" value="PKD_dom"/>
</dbReference>
<dbReference type="InterPro" id="IPR018114">
    <property type="entry name" value="TRYPSIN_HIS"/>
</dbReference>
<sequence>MYNPRMTTLLIALAVTVSGACLANPYDKIAKYKTNNPTPRVIGGEDAQKSEFPFMVSLIGSSTATTDAVQPFCGGSLMAKKYVLTAAHCVGYGNADPASVDVIIGLHDVKKPGEAKRHKLKAIYADPESDTALLELQKPVEGVTPIKLITPELAAQLKDGDMMTVIGFGVTVENDERPTAKILQKADVPQFNQALCRKNYAELLGANAKITDTMICAGYATIKKDSCNGDSGGPLFMKKGGQFYQTGIVSWGAQVCASDNLPGVYVRVSKMLDWIYGESSGVTFNKTLDLGYLEMAQDVVHNLNIKNEGSERFIVNKVEFNELNNLASPQVTNNSCNTTNIEPGKECDIKFKFATNNAGAASLEMALETNHPHLKQAKSTVSVEIAEKSNLDLKKLLDINYPGFIEWHSGGKGKWQPQSSRTYAGDSGIETDSVEDRNAAALLGIISSDRVTELSFSYLVSSEANKDGLRVAVNQNEELFASGNTQEKFLHVKLPLAKGKDRVLFAYTKDAAGSKGDDKAYLDNVQLTITNKAPVISIKKVKPIEVSQSTTIDASGTKDPDGDTLTFSWKLIGKGNGASLTDTSNKIAKFKAGDKAGKVEVELTVTDKYGEKSVSKTMIDVREKDKGGSTDFMLLLLAALAIQLSRRKVESANSIIKY</sequence>
<evidence type="ECO:0000313" key="6">
    <source>
        <dbReference type="Proteomes" id="UP000318126"/>
    </source>
</evidence>
<dbReference type="Gene3D" id="2.60.40.10">
    <property type="entry name" value="Immunoglobulins"/>
    <property type="match status" value="2"/>
</dbReference>
<dbReference type="PROSITE" id="PS00135">
    <property type="entry name" value="TRYPSIN_SER"/>
    <property type="match status" value="1"/>
</dbReference>
<feature type="signal peptide" evidence="3">
    <location>
        <begin position="1"/>
        <end position="23"/>
    </location>
</feature>
<dbReference type="Gene3D" id="2.40.10.10">
    <property type="entry name" value="Trypsin-like serine proteases"/>
    <property type="match status" value="1"/>
</dbReference>
<dbReference type="PROSITE" id="PS00134">
    <property type="entry name" value="TRYPSIN_HIS"/>
    <property type="match status" value="1"/>
</dbReference>
<keyword evidence="6" id="KW-1185">Reference proteome</keyword>
<dbReference type="SMART" id="SM00020">
    <property type="entry name" value="Tryp_SPc"/>
    <property type="match status" value="1"/>
</dbReference>
<keyword evidence="2 5" id="KW-0645">Protease</keyword>
<evidence type="ECO:0000256" key="1">
    <source>
        <dbReference type="ARBA" id="ARBA00023157"/>
    </source>
</evidence>
<comment type="caution">
    <text evidence="5">The sequence shown here is derived from an EMBL/GenBank/DDBJ whole genome shotgun (WGS) entry which is preliminary data.</text>
</comment>
<accession>A0A553JP28</accession>
<dbReference type="InterPro" id="IPR001254">
    <property type="entry name" value="Trypsin_dom"/>
</dbReference>
<dbReference type="InterPro" id="IPR043504">
    <property type="entry name" value="Peptidase_S1_PA_chymotrypsin"/>
</dbReference>
<dbReference type="PANTHER" id="PTHR24252">
    <property type="entry name" value="ACROSIN-RELATED"/>
    <property type="match status" value="1"/>
</dbReference>
<gene>
    <name evidence="5" type="ORF">FN961_11700</name>
</gene>
<evidence type="ECO:0000259" key="4">
    <source>
        <dbReference type="PROSITE" id="PS50240"/>
    </source>
</evidence>
<dbReference type="GO" id="GO:0004252">
    <property type="term" value="F:serine-type endopeptidase activity"/>
    <property type="evidence" value="ECO:0007669"/>
    <property type="project" value="InterPro"/>
</dbReference>
<dbReference type="PROSITE" id="PS50240">
    <property type="entry name" value="TRYPSIN_DOM"/>
    <property type="match status" value="1"/>
</dbReference>
<proteinExistence type="predicted"/>
<keyword evidence="1" id="KW-1015">Disulfide bond</keyword>
<dbReference type="InterPro" id="IPR001314">
    <property type="entry name" value="Peptidase_S1A"/>
</dbReference>
<dbReference type="RefSeq" id="WP_144040357.1">
    <property type="nucleotide sequence ID" value="NZ_BMPL01000012.1"/>
</dbReference>
<protein>
    <submittedName>
        <fullName evidence="5">Trypsin-like serine protease</fullName>
    </submittedName>
</protein>
<dbReference type="GO" id="GO:0006508">
    <property type="term" value="P:proteolysis"/>
    <property type="evidence" value="ECO:0007669"/>
    <property type="project" value="UniProtKB-KW"/>
</dbReference>
<evidence type="ECO:0000313" key="5">
    <source>
        <dbReference type="EMBL" id="TRY14219.1"/>
    </source>
</evidence>
<dbReference type="Pfam" id="PF00089">
    <property type="entry name" value="Trypsin"/>
    <property type="match status" value="1"/>
</dbReference>
<keyword evidence="2" id="KW-0378">Hydrolase</keyword>
<reference evidence="6" key="1">
    <citation type="submission" date="2019-07" db="EMBL/GenBank/DDBJ databases">
        <title>Shewanella sp. YLB-08 draft genomic sequence.</title>
        <authorList>
            <person name="Yu L."/>
        </authorList>
    </citation>
    <scope>NUCLEOTIDE SEQUENCE [LARGE SCALE GENOMIC DNA]</scope>
    <source>
        <strain evidence="6">JCM 20706</strain>
    </source>
</reference>
<dbReference type="CDD" id="cd00190">
    <property type="entry name" value="Tryp_SPc"/>
    <property type="match status" value="1"/>
</dbReference>
<dbReference type="InterPro" id="IPR033116">
    <property type="entry name" value="TRYPSIN_SER"/>
</dbReference>
<keyword evidence="3" id="KW-0732">Signal</keyword>
<dbReference type="PANTHER" id="PTHR24252:SF7">
    <property type="entry name" value="HYALIN"/>
    <property type="match status" value="1"/>
</dbReference>
<name>A0A553JP28_SHEHA</name>
<feature type="domain" description="Peptidase S1" evidence="4">
    <location>
        <begin position="41"/>
        <end position="280"/>
    </location>
</feature>
<dbReference type="FunFam" id="2.40.10.10:FF:000002">
    <property type="entry name" value="Transmembrane protease serine"/>
    <property type="match status" value="1"/>
</dbReference>
<dbReference type="Pfam" id="PF18911">
    <property type="entry name" value="PKD_4"/>
    <property type="match status" value="1"/>
</dbReference>
<dbReference type="PRINTS" id="PR00722">
    <property type="entry name" value="CHYMOTRYPSIN"/>
</dbReference>
<dbReference type="Proteomes" id="UP000318126">
    <property type="component" value="Unassembled WGS sequence"/>
</dbReference>
<dbReference type="InterPro" id="IPR009003">
    <property type="entry name" value="Peptidase_S1_PA"/>
</dbReference>
<evidence type="ECO:0000256" key="3">
    <source>
        <dbReference type="SAM" id="SignalP"/>
    </source>
</evidence>
<organism evidence="5 6">
    <name type="scientific">Shewanella hanedai</name>
    <name type="common">Alteromonas hanedai</name>
    <dbReference type="NCBI Taxonomy" id="25"/>
    <lineage>
        <taxon>Bacteria</taxon>
        <taxon>Pseudomonadati</taxon>
        <taxon>Pseudomonadota</taxon>
        <taxon>Gammaproteobacteria</taxon>
        <taxon>Alteromonadales</taxon>
        <taxon>Shewanellaceae</taxon>
        <taxon>Shewanella</taxon>
    </lineage>
</organism>
<dbReference type="InterPro" id="IPR013783">
    <property type="entry name" value="Ig-like_fold"/>
</dbReference>
<keyword evidence="2" id="KW-0720">Serine protease</keyword>
<dbReference type="EMBL" id="VKGK01000012">
    <property type="protein sequence ID" value="TRY14219.1"/>
    <property type="molecule type" value="Genomic_DNA"/>
</dbReference>
<feature type="chain" id="PRO_5021761465" evidence="3">
    <location>
        <begin position="24"/>
        <end position="658"/>
    </location>
</feature>
<evidence type="ECO:0000256" key="2">
    <source>
        <dbReference type="RuleBase" id="RU363034"/>
    </source>
</evidence>
<dbReference type="AlphaFoldDB" id="A0A553JP28"/>